<dbReference type="AlphaFoldDB" id="G2PZI6"/>
<sequence>MKSKPDKEAWVASLTETIPLTALDYTAPQNYIMRCFIFPFPGAPDSEREVAVAYLRGKLARVLSYLPFLAGQIIHTREGELPRLVYPGNGTPSNLELFPDEVFDHQIINRSEFPWSFDDLSALG</sequence>
<dbReference type="InterPro" id="IPR023213">
    <property type="entry name" value="CAT-like_dom_sf"/>
</dbReference>
<dbReference type="Proteomes" id="UP000007322">
    <property type="component" value="Chromosome 1"/>
</dbReference>
<protein>
    <submittedName>
        <fullName evidence="1">Uncharacterized protein</fullName>
    </submittedName>
</protein>
<dbReference type="InParanoid" id="G2PZI6"/>
<dbReference type="HOGENOM" id="CLU_2009499_0_0_1"/>
<proteinExistence type="predicted"/>
<dbReference type="KEGG" id="mtm:MYCTH_36441"/>
<feature type="non-terminal residue" evidence="1">
    <location>
        <position position="124"/>
    </location>
</feature>
<dbReference type="OrthoDB" id="4590409at2759"/>
<accession>G2PZI6</accession>
<evidence type="ECO:0000313" key="2">
    <source>
        <dbReference type="Proteomes" id="UP000007322"/>
    </source>
</evidence>
<evidence type="ECO:0000313" key="1">
    <source>
        <dbReference type="EMBL" id="AEO55672.1"/>
    </source>
</evidence>
<gene>
    <name evidence="1" type="ORF">MYCTH_36441</name>
</gene>
<dbReference type="EMBL" id="CP003002">
    <property type="protein sequence ID" value="AEO55672.1"/>
    <property type="molecule type" value="Genomic_DNA"/>
</dbReference>
<dbReference type="GeneID" id="11505433"/>
<dbReference type="eggNOG" id="ENOG502RKN7">
    <property type="taxonomic scope" value="Eukaryota"/>
</dbReference>
<dbReference type="Gene3D" id="3.30.559.10">
    <property type="entry name" value="Chloramphenicol acetyltransferase-like domain"/>
    <property type="match status" value="1"/>
</dbReference>
<dbReference type="VEuPathDB" id="FungiDB:MYCTH_36441"/>
<reference evidence="1 2" key="1">
    <citation type="journal article" date="2011" name="Nat. Biotechnol.">
        <title>Comparative genomic analysis of the thermophilic biomass-degrading fungi Myceliophthora thermophila and Thielavia terrestris.</title>
        <authorList>
            <person name="Berka R.M."/>
            <person name="Grigoriev I.V."/>
            <person name="Otillar R."/>
            <person name="Salamov A."/>
            <person name="Grimwood J."/>
            <person name="Reid I."/>
            <person name="Ishmael N."/>
            <person name="John T."/>
            <person name="Darmond C."/>
            <person name="Moisan M.-C."/>
            <person name="Henrissat B."/>
            <person name="Coutinho P.M."/>
            <person name="Lombard V."/>
            <person name="Natvig D.O."/>
            <person name="Lindquist E."/>
            <person name="Schmutz J."/>
            <person name="Lucas S."/>
            <person name="Harris P."/>
            <person name="Powlowski J."/>
            <person name="Bellemare A."/>
            <person name="Taylor D."/>
            <person name="Butler G."/>
            <person name="de Vries R.P."/>
            <person name="Allijn I.E."/>
            <person name="van den Brink J."/>
            <person name="Ushinsky S."/>
            <person name="Storms R."/>
            <person name="Powell A.J."/>
            <person name="Paulsen I.T."/>
            <person name="Elbourne L.D.H."/>
            <person name="Baker S.E."/>
            <person name="Magnuson J."/>
            <person name="LaBoissiere S."/>
            <person name="Clutterbuck A.J."/>
            <person name="Martinez D."/>
            <person name="Wogulis M."/>
            <person name="de Leon A.L."/>
            <person name="Rey M.W."/>
            <person name="Tsang A."/>
        </authorList>
    </citation>
    <scope>NUCLEOTIDE SEQUENCE [LARGE SCALE GENOMIC DNA]</scope>
    <source>
        <strain evidence="2">ATCC 42464 / BCRC 31852 / DSM 1799</strain>
    </source>
</reference>
<keyword evidence="2" id="KW-1185">Reference proteome</keyword>
<name>G2PZI6_THET4</name>
<dbReference type="RefSeq" id="XP_003660917.1">
    <property type="nucleotide sequence ID" value="XM_003660869.1"/>
</dbReference>
<organism evidence="1 2">
    <name type="scientific">Thermothelomyces thermophilus (strain ATCC 42464 / BCRC 31852 / DSM 1799)</name>
    <name type="common">Sporotrichum thermophile</name>
    <dbReference type="NCBI Taxonomy" id="573729"/>
    <lineage>
        <taxon>Eukaryota</taxon>
        <taxon>Fungi</taxon>
        <taxon>Dikarya</taxon>
        <taxon>Ascomycota</taxon>
        <taxon>Pezizomycotina</taxon>
        <taxon>Sordariomycetes</taxon>
        <taxon>Sordariomycetidae</taxon>
        <taxon>Sordariales</taxon>
        <taxon>Chaetomiaceae</taxon>
        <taxon>Thermothelomyces</taxon>
    </lineage>
</organism>
<dbReference type="OMA" id="KDAWVAT"/>